<comment type="similarity">
    <text evidence="2">Belongs to the bacterial sugar transferase family.</text>
</comment>
<evidence type="ECO:0000256" key="5">
    <source>
        <dbReference type="ARBA" id="ARBA00022989"/>
    </source>
</evidence>
<feature type="transmembrane region" description="Helical" evidence="7">
    <location>
        <begin position="21"/>
        <end position="37"/>
    </location>
</feature>
<evidence type="ECO:0000313" key="10">
    <source>
        <dbReference type="Proteomes" id="UP000006683"/>
    </source>
</evidence>
<feature type="transmembrane region" description="Helical" evidence="7">
    <location>
        <begin position="81"/>
        <end position="101"/>
    </location>
</feature>
<dbReference type="GO" id="GO:0016020">
    <property type="term" value="C:membrane"/>
    <property type="evidence" value="ECO:0007669"/>
    <property type="project" value="UniProtKB-SubCell"/>
</dbReference>
<proteinExistence type="inferred from homology"/>
<dbReference type="NCBIfam" id="TIGR03025">
    <property type="entry name" value="EPS_sugtrans"/>
    <property type="match status" value="1"/>
</dbReference>
<dbReference type="PANTHER" id="PTHR30576:SF0">
    <property type="entry name" value="UNDECAPRENYL-PHOSPHATE N-ACETYLGALACTOSAMINYL 1-PHOSPHATE TRANSFERASE-RELATED"/>
    <property type="match status" value="1"/>
</dbReference>
<dbReference type="InterPro" id="IPR017473">
    <property type="entry name" value="Undecaprenyl-P_gluc_Ptfrase"/>
</dbReference>
<dbReference type="NCBIfam" id="TIGR03023">
    <property type="entry name" value="WcaJ_sugtrans"/>
    <property type="match status" value="1"/>
</dbReference>
<dbReference type="Proteomes" id="UP000006683">
    <property type="component" value="Chromosome"/>
</dbReference>
<feature type="domain" description="Bacterial sugar transferase" evidence="8">
    <location>
        <begin position="279"/>
        <end position="461"/>
    </location>
</feature>
<evidence type="ECO:0000256" key="6">
    <source>
        <dbReference type="ARBA" id="ARBA00023136"/>
    </source>
</evidence>
<reference evidence="9 10" key="1">
    <citation type="journal article" date="2010" name="Stand. Genomic Sci.">
        <title>Complete genome sequence of Ferrimonas balearica type strain (PAT).</title>
        <authorList>
            <person name="Nolan M."/>
            <person name="Sikorski J."/>
            <person name="Davenport K."/>
            <person name="Lucas S."/>
            <person name="Glavina Del Rio T."/>
            <person name="Tice H."/>
            <person name="Cheng J."/>
            <person name="Goodwin L."/>
            <person name="Pitluck S."/>
            <person name="Liolios K."/>
            <person name="Ivanova N."/>
            <person name="Mavromatis K."/>
            <person name="Ovchinnikova G."/>
            <person name="Pati A."/>
            <person name="Chen A."/>
            <person name="Palaniappan K."/>
            <person name="Land M."/>
            <person name="Hauser L."/>
            <person name="Chang Y."/>
            <person name="Jeffries C."/>
            <person name="Tapia R."/>
            <person name="Brettin T."/>
            <person name="Detter J."/>
            <person name="Han C."/>
            <person name="Yasawong M."/>
            <person name="Rohde M."/>
            <person name="Tindall B."/>
            <person name="Goker M."/>
            <person name="Woyke T."/>
            <person name="Bristow J."/>
            <person name="Eisen J."/>
            <person name="Markowitz V."/>
            <person name="Hugenholtz P."/>
            <person name="Kyrpides N."/>
            <person name="Klenk H."/>
            <person name="Lapidus A."/>
        </authorList>
    </citation>
    <scope>NUCLEOTIDE SEQUENCE [LARGE SCALE GENOMIC DNA]</scope>
    <source>
        <strain evidence="10">DSM 9799 / CCM 4581 / KCTC 23876 / PAT</strain>
    </source>
</reference>
<dbReference type="InterPro" id="IPR017475">
    <property type="entry name" value="EPS_sugar_tfrase"/>
</dbReference>
<comment type="subcellular location">
    <subcellularLocation>
        <location evidence="1">Membrane</location>
        <topology evidence="1">Multi-pass membrane protein</topology>
    </subcellularLocation>
</comment>
<protein>
    <submittedName>
        <fullName evidence="9">Undecaprenyl-phosphate glucose phosphotransferase</fullName>
    </submittedName>
</protein>
<dbReference type="AlphaFoldDB" id="E1SLS9"/>
<dbReference type="Gene3D" id="3.40.50.720">
    <property type="entry name" value="NAD(P)-binding Rossmann-like Domain"/>
    <property type="match status" value="1"/>
</dbReference>
<evidence type="ECO:0000256" key="1">
    <source>
        <dbReference type="ARBA" id="ARBA00004141"/>
    </source>
</evidence>
<dbReference type="GO" id="GO:0016780">
    <property type="term" value="F:phosphotransferase activity, for other substituted phosphate groups"/>
    <property type="evidence" value="ECO:0007669"/>
    <property type="project" value="TreeGrafter"/>
</dbReference>
<evidence type="ECO:0000256" key="4">
    <source>
        <dbReference type="ARBA" id="ARBA00022692"/>
    </source>
</evidence>
<evidence type="ECO:0000259" key="8">
    <source>
        <dbReference type="Pfam" id="PF02397"/>
    </source>
</evidence>
<sequence length="469" mass="52605">MTQSEFPSGVNGGMPVGLARVFDVVAVLAGLGLVYLFDGPVYMPVKELVLWGVIAALLMVYLSEIFSLYRSWRLAPFSEVVLVTLLVWVSVTILLVLGLYFLKLGENFGRIGFAYWCTIVAVLLVSWRWACRQYLTRQRAQGKNTKTALVVGATSLGIQLAEALERQPGLGVRVQGFYDDRERHRLDPMVQTKVMGDVDDAIELAARGGIDQIFVALPLKAEDRISAILQRCANTTSQVHIVPNFFVYNLVNAAWCDVGGMRTLSVYESPIRGPWGALKRAEDLTIASVALLVFAIPMLLIAAGIRLESRGPVLFKQVRYGVDGRRIEVWKFRSMTCVENGTTIKQATRNDSRITRIGAFIRRTSLDELPQFINVLQGRMSVVGPRPHAVAHNEQYRALIQGYMLRHKVKPGITGWAQVNGWRGETDTLDKMAKRVEHDMHYITHWSVVLDIQILFLTLRKGFVHDNAY</sequence>
<evidence type="ECO:0000256" key="7">
    <source>
        <dbReference type="SAM" id="Phobius"/>
    </source>
</evidence>
<dbReference type="STRING" id="550540.Fbal_0264"/>
<keyword evidence="5 7" id="KW-1133">Transmembrane helix</keyword>
<name>E1SLS9_FERBD</name>
<keyword evidence="3 9" id="KW-0808">Transferase</keyword>
<organism evidence="9 10">
    <name type="scientific">Ferrimonas balearica (strain DSM 9799 / CCM 4581 / KCTC 23876 / PAT)</name>
    <dbReference type="NCBI Taxonomy" id="550540"/>
    <lineage>
        <taxon>Bacteria</taxon>
        <taxon>Pseudomonadati</taxon>
        <taxon>Pseudomonadota</taxon>
        <taxon>Gammaproteobacteria</taxon>
        <taxon>Alteromonadales</taxon>
        <taxon>Ferrimonadaceae</taxon>
        <taxon>Ferrimonas</taxon>
    </lineage>
</organism>
<dbReference type="PANTHER" id="PTHR30576">
    <property type="entry name" value="COLANIC BIOSYNTHESIS UDP-GLUCOSE LIPID CARRIER TRANSFERASE"/>
    <property type="match status" value="1"/>
</dbReference>
<dbReference type="SUPFAM" id="SSF51735">
    <property type="entry name" value="NAD(P)-binding Rossmann-fold domains"/>
    <property type="match status" value="1"/>
</dbReference>
<accession>E1SLS9</accession>
<dbReference type="eggNOG" id="COG2148">
    <property type="taxonomic scope" value="Bacteria"/>
</dbReference>
<dbReference type="InterPro" id="IPR036291">
    <property type="entry name" value="NAD(P)-bd_dom_sf"/>
</dbReference>
<dbReference type="Pfam" id="PF02397">
    <property type="entry name" value="Bac_transf"/>
    <property type="match status" value="1"/>
</dbReference>
<evidence type="ECO:0000256" key="3">
    <source>
        <dbReference type="ARBA" id="ARBA00022679"/>
    </source>
</evidence>
<keyword evidence="6 7" id="KW-0472">Membrane</keyword>
<gene>
    <name evidence="9" type="ordered locus">Fbal_0264</name>
</gene>
<feature type="transmembrane region" description="Helical" evidence="7">
    <location>
        <begin position="49"/>
        <end position="69"/>
    </location>
</feature>
<keyword evidence="10" id="KW-1185">Reference proteome</keyword>
<dbReference type="KEGG" id="fbl:Fbal_0264"/>
<feature type="transmembrane region" description="Helical" evidence="7">
    <location>
        <begin position="113"/>
        <end position="131"/>
    </location>
</feature>
<evidence type="ECO:0000313" key="9">
    <source>
        <dbReference type="EMBL" id="ADN74478.1"/>
    </source>
</evidence>
<dbReference type="EMBL" id="CP002209">
    <property type="protein sequence ID" value="ADN74478.1"/>
    <property type="molecule type" value="Genomic_DNA"/>
</dbReference>
<dbReference type="eggNOG" id="COG1086">
    <property type="taxonomic scope" value="Bacteria"/>
</dbReference>
<dbReference type="InterPro" id="IPR003362">
    <property type="entry name" value="Bact_transf"/>
</dbReference>
<feature type="transmembrane region" description="Helical" evidence="7">
    <location>
        <begin position="284"/>
        <end position="305"/>
    </location>
</feature>
<evidence type="ECO:0000256" key="2">
    <source>
        <dbReference type="ARBA" id="ARBA00006464"/>
    </source>
</evidence>
<dbReference type="Pfam" id="PF13727">
    <property type="entry name" value="CoA_binding_3"/>
    <property type="match status" value="1"/>
</dbReference>
<dbReference type="HOGENOM" id="CLU_024920_0_1_6"/>
<keyword evidence="4 7" id="KW-0812">Transmembrane</keyword>